<proteinExistence type="predicted"/>
<gene>
    <name evidence="1" type="ORF">Tci_909990</name>
</gene>
<reference evidence="1" key="1">
    <citation type="journal article" date="2019" name="Sci. Rep.">
        <title>Draft genome of Tanacetum cinerariifolium, the natural source of mosquito coil.</title>
        <authorList>
            <person name="Yamashiro T."/>
            <person name="Shiraishi A."/>
            <person name="Satake H."/>
            <person name="Nakayama K."/>
        </authorList>
    </citation>
    <scope>NUCLEOTIDE SEQUENCE</scope>
</reference>
<protein>
    <submittedName>
        <fullName evidence="1">Uncharacterized protein</fullName>
    </submittedName>
</protein>
<organism evidence="1">
    <name type="scientific">Tanacetum cinerariifolium</name>
    <name type="common">Dalmatian daisy</name>
    <name type="synonym">Chrysanthemum cinerariifolium</name>
    <dbReference type="NCBI Taxonomy" id="118510"/>
    <lineage>
        <taxon>Eukaryota</taxon>
        <taxon>Viridiplantae</taxon>
        <taxon>Streptophyta</taxon>
        <taxon>Embryophyta</taxon>
        <taxon>Tracheophyta</taxon>
        <taxon>Spermatophyta</taxon>
        <taxon>Magnoliopsida</taxon>
        <taxon>eudicotyledons</taxon>
        <taxon>Gunneridae</taxon>
        <taxon>Pentapetalae</taxon>
        <taxon>asterids</taxon>
        <taxon>campanulids</taxon>
        <taxon>Asterales</taxon>
        <taxon>Asteraceae</taxon>
        <taxon>Asteroideae</taxon>
        <taxon>Anthemideae</taxon>
        <taxon>Anthemidinae</taxon>
        <taxon>Tanacetum</taxon>
    </lineage>
</organism>
<dbReference type="EMBL" id="BKCJ011494429">
    <property type="protein sequence ID" value="GFD38021.1"/>
    <property type="molecule type" value="Genomic_DNA"/>
</dbReference>
<name>A0A699VYZ6_TANCI</name>
<comment type="caution">
    <text evidence="1">The sequence shown here is derived from an EMBL/GenBank/DDBJ whole genome shotgun (WGS) entry which is preliminary data.</text>
</comment>
<dbReference type="AlphaFoldDB" id="A0A699VYZ6"/>
<evidence type="ECO:0000313" key="1">
    <source>
        <dbReference type="EMBL" id="GFD38021.1"/>
    </source>
</evidence>
<feature type="non-terminal residue" evidence="1">
    <location>
        <position position="1"/>
    </location>
</feature>
<accession>A0A699VYZ6</accession>
<sequence>SSRPVKGMPYSEITGAFSHFVVEVDDLSLGRAYAAEHIVPASFVDELTGREVAVIVHGIGFDGQELAGASLLVQF</sequence>